<protein>
    <submittedName>
        <fullName evidence="1">Tyrosine-type recombinase/integrase</fullName>
    </submittedName>
</protein>
<sequence>MKNKTQQTTKYPGVYVDDKGNFFFQSEFGIDRITGKRIRKKGRKDVNGKPFASAFEANKELTRLKREYHKVNSYSNYKMTYEQFMNSVYIPYYQTNVEESTFSVRKRILEKIRDRFASIPLRSISVEDVRTWLLTSKENGGAGYSQSYASLVFGTFRKSLDKAVEMQYLEYNISKKVKAISKGKAIVAYWTKLEFKRVIKQIYIDDFYEHLNFVMLWVYYMTGIRVNEGTALHWNDIDLNKKGARIHHMLVMKSKKDWKRNQYTKTEGGRRMIALDDDTVKILTEWKKRQKKIGLGKGDEFVFSYDGLPMTKSTIGRVIARYSKMANVKKIEAKGLRHSHASYLINEFNVSVLVLSQRMGHSSPEITLKHYSHMWMGADTSIAEAMTGNIEIKTAEQTKVKFKGNQAINKSRFI</sequence>
<organism evidence="1 2">
    <name type="scientific">Bacillus subtilis</name>
    <dbReference type="NCBI Taxonomy" id="1423"/>
    <lineage>
        <taxon>Bacteria</taxon>
        <taxon>Bacillati</taxon>
        <taxon>Bacillota</taxon>
        <taxon>Bacilli</taxon>
        <taxon>Bacillales</taxon>
        <taxon>Bacillaceae</taxon>
        <taxon>Bacillus</taxon>
    </lineage>
</organism>
<accession>A0AC62A215</accession>
<dbReference type="EMBL" id="CP121756">
    <property type="protein sequence ID" value="XRL90591.1"/>
    <property type="molecule type" value="Genomic_DNA"/>
</dbReference>
<evidence type="ECO:0000313" key="2">
    <source>
        <dbReference type="Proteomes" id="UP001217185"/>
    </source>
</evidence>
<gene>
    <name evidence="1" type="ORF">P5658_24900</name>
</gene>
<name>A0AC62A215_BACIU</name>
<dbReference type="Proteomes" id="UP001217185">
    <property type="component" value="Chromosome"/>
</dbReference>
<proteinExistence type="predicted"/>
<reference evidence="1" key="1">
    <citation type="submission" date="2025-02" db="EMBL/GenBank/DDBJ databases">
        <title>Complete genome sequences of 52 Bacillus and Priestia strains isolated from West-African fermentations and 26 reference strains from the DSMZ collection.</title>
        <authorList>
            <person name="Wiedenbein E.S."/>
            <person name="Canoy T.S."/>
            <person name="Hui Y."/>
            <person name="Parkouda C."/>
            <person name="Dawende C."/>
            <person name="Ametefe E."/>
            <person name="Jespersen L."/>
            <person name="Nielsen D.S."/>
        </authorList>
    </citation>
    <scope>NUCLEOTIDE SEQUENCE</scope>
    <source>
        <strain evidence="1">PRO122</strain>
    </source>
</reference>
<evidence type="ECO:0000313" key="1">
    <source>
        <dbReference type="EMBL" id="XRL90591.1"/>
    </source>
</evidence>